<reference evidence="3 4" key="1">
    <citation type="journal article" date="2018" name="Biotechnol. Biofuels">
        <title>Integrative visual omics of the white-rot fungus Polyporus brumalis exposes the biotechnological potential of its oxidative enzymes for delignifying raw plant biomass.</title>
        <authorList>
            <person name="Miyauchi S."/>
            <person name="Rancon A."/>
            <person name="Drula E."/>
            <person name="Hage H."/>
            <person name="Chaduli D."/>
            <person name="Favel A."/>
            <person name="Grisel S."/>
            <person name="Henrissat B."/>
            <person name="Herpoel-Gimbert I."/>
            <person name="Ruiz-Duenas F.J."/>
            <person name="Chevret D."/>
            <person name="Hainaut M."/>
            <person name="Lin J."/>
            <person name="Wang M."/>
            <person name="Pangilinan J."/>
            <person name="Lipzen A."/>
            <person name="Lesage-Meessen L."/>
            <person name="Navarro D."/>
            <person name="Riley R."/>
            <person name="Grigoriev I.V."/>
            <person name="Zhou S."/>
            <person name="Raouche S."/>
            <person name="Rosso M.N."/>
        </authorList>
    </citation>
    <scope>NUCLEOTIDE SEQUENCE [LARGE SCALE GENOMIC DNA]</scope>
    <source>
        <strain evidence="3 4">BRFM 1820</strain>
    </source>
</reference>
<protein>
    <submittedName>
        <fullName evidence="3">Uncharacterized protein</fullName>
    </submittedName>
</protein>
<dbReference type="Proteomes" id="UP000256964">
    <property type="component" value="Unassembled WGS sequence"/>
</dbReference>
<proteinExistence type="predicted"/>
<keyword evidence="4" id="KW-1185">Reference proteome</keyword>
<evidence type="ECO:0000256" key="2">
    <source>
        <dbReference type="SAM" id="Phobius"/>
    </source>
</evidence>
<feature type="compositionally biased region" description="Polar residues" evidence="1">
    <location>
        <begin position="83"/>
        <end position="113"/>
    </location>
</feature>
<name>A0A371CS01_9APHY</name>
<evidence type="ECO:0000313" key="4">
    <source>
        <dbReference type="Proteomes" id="UP000256964"/>
    </source>
</evidence>
<feature type="compositionally biased region" description="Low complexity" evidence="1">
    <location>
        <begin position="62"/>
        <end position="75"/>
    </location>
</feature>
<dbReference type="AlphaFoldDB" id="A0A371CS01"/>
<gene>
    <name evidence="3" type="ORF">OH76DRAFT_1410564</name>
</gene>
<feature type="region of interest" description="Disordered" evidence="1">
    <location>
        <begin position="53"/>
        <end position="113"/>
    </location>
</feature>
<feature type="region of interest" description="Disordered" evidence="1">
    <location>
        <begin position="1"/>
        <end position="28"/>
    </location>
</feature>
<dbReference type="EMBL" id="KZ857472">
    <property type="protein sequence ID" value="RDX43027.1"/>
    <property type="molecule type" value="Genomic_DNA"/>
</dbReference>
<keyword evidence="2" id="KW-0812">Transmembrane</keyword>
<keyword evidence="2" id="KW-0472">Membrane</keyword>
<keyword evidence="2" id="KW-1133">Transmembrane helix</keyword>
<organism evidence="3 4">
    <name type="scientific">Lentinus brumalis</name>
    <dbReference type="NCBI Taxonomy" id="2498619"/>
    <lineage>
        <taxon>Eukaryota</taxon>
        <taxon>Fungi</taxon>
        <taxon>Dikarya</taxon>
        <taxon>Basidiomycota</taxon>
        <taxon>Agaricomycotina</taxon>
        <taxon>Agaricomycetes</taxon>
        <taxon>Polyporales</taxon>
        <taxon>Polyporaceae</taxon>
        <taxon>Lentinus</taxon>
    </lineage>
</organism>
<sequence length="148" mass="14782">MSLDTVLTTDTDTAPVTTDSVQPTDTDSVTTTIDSTTLTDTATSSADSITSTMITGTSAPMTSSTGLLGTSGTILPISPPSTDPTTQPGGQASSRSTHPTISHNPAPSSTNGALSMQWGHEGLLVLRAGVGVTALLPVLGVMGLQLVA</sequence>
<evidence type="ECO:0000313" key="3">
    <source>
        <dbReference type="EMBL" id="RDX43027.1"/>
    </source>
</evidence>
<evidence type="ECO:0000256" key="1">
    <source>
        <dbReference type="SAM" id="MobiDB-lite"/>
    </source>
</evidence>
<accession>A0A371CS01</accession>
<feature type="transmembrane region" description="Helical" evidence="2">
    <location>
        <begin position="124"/>
        <end position="147"/>
    </location>
</feature>